<keyword evidence="9" id="KW-0670">Pyruvate</keyword>
<sequence length="120" mass="13929">MTIQASPLGLHTLLTLHVEDYKKLIEISQFIDFTETILKKYTLEKVGIASHVFDNESYTVAFCLMESHICVHTWPENQNLALDIYLCNYSQDNTQKVRNIAQDYITFFGAKILKQIEVNR</sequence>
<dbReference type="InterPro" id="IPR003826">
    <property type="entry name" value="AdoMetDC_fam_prok"/>
</dbReference>
<keyword evidence="8" id="KW-0704">Schiff base</keyword>
<dbReference type="OrthoDB" id="9793120at2"/>
<protein>
    <submittedName>
        <fullName evidence="10">S-adenosylmethionine decarboxylase</fullName>
    </submittedName>
</protein>
<evidence type="ECO:0000256" key="6">
    <source>
        <dbReference type="ARBA" id="ARBA00023145"/>
    </source>
</evidence>
<comment type="cofactor">
    <cofactor evidence="1">
        <name>pyruvate</name>
        <dbReference type="ChEBI" id="CHEBI:15361"/>
    </cofactor>
</comment>
<keyword evidence="11" id="KW-1185">Reference proteome</keyword>
<keyword evidence="5" id="KW-0620">Polyamine biosynthesis</keyword>
<dbReference type="InterPro" id="IPR016067">
    <property type="entry name" value="S-AdoMet_deCO2ase_core"/>
</dbReference>
<dbReference type="EMBL" id="RBLC01000001">
    <property type="protein sequence ID" value="RKS26412.1"/>
    <property type="molecule type" value="Genomic_DNA"/>
</dbReference>
<reference evidence="10 11" key="1">
    <citation type="submission" date="2018-10" db="EMBL/GenBank/DDBJ databases">
        <title>Genomic Encyclopedia of Archaeal and Bacterial Type Strains, Phase II (KMG-II): from individual species to whole genera.</title>
        <authorList>
            <person name="Goeker M."/>
        </authorList>
    </citation>
    <scope>NUCLEOTIDE SEQUENCE [LARGE SCALE GENOMIC DNA]</scope>
    <source>
        <strain evidence="10 11">DSM 29537</strain>
    </source>
</reference>
<evidence type="ECO:0000256" key="3">
    <source>
        <dbReference type="ARBA" id="ARBA00022813"/>
    </source>
</evidence>
<keyword evidence="3" id="KW-0068">Autocatalytic cleavage</keyword>
<evidence type="ECO:0000256" key="9">
    <source>
        <dbReference type="ARBA" id="ARBA00023317"/>
    </source>
</evidence>
<dbReference type="Pfam" id="PF02675">
    <property type="entry name" value="AdoMet_dc"/>
    <property type="match status" value="1"/>
</dbReference>
<evidence type="ECO:0000256" key="1">
    <source>
        <dbReference type="ARBA" id="ARBA00001928"/>
    </source>
</evidence>
<dbReference type="RefSeq" id="WP_121375734.1">
    <property type="nucleotide sequence ID" value="NZ_RBLC01000001.1"/>
</dbReference>
<comment type="caution">
    <text evidence="10">The sequence shown here is derived from an EMBL/GenBank/DDBJ whole genome shotgun (WGS) entry which is preliminary data.</text>
</comment>
<dbReference type="GO" id="GO:0004014">
    <property type="term" value="F:adenosylmethionine decarboxylase activity"/>
    <property type="evidence" value="ECO:0007669"/>
    <property type="project" value="InterPro"/>
</dbReference>
<accession>A0A495MMW0</accession>
<dbReference type="AlphaFoldDB" id="A0A495MMW0"/>
<evidence type="ECO:0000256" key="5">
    <source>
        <dbReference type="ARBA" id="ARBA00023115"/>
    </source>
</evidence>
<evidence type="ECO:0000256" key="4">
    <source>
        <dbReference type="ARBA" id="ARBA00023066"/>
    </source>
</evidence>
<keyword evidence="2" id="KW-0210">Decarboxylase</keyword>
<dbReference type="PANTHER" id="PTHR33866:SF1">
    <property type="entry name" value="S-ADENOSYLMETHIONINE DECARBOXYLASE PROENZYME"/>
    <property type="match status" value="1"/>
</dbReference>
<evidence type="ECO:0000313" key="10">
    <source>
        <dbReference type="EMBL" id="RKS26412.1"/>
    </source>
</evidence>
<dbReference type="Proteomes" id="UP000277579">
    <property type="component" value="Unassembled WGS sequence"/>
</dbReference>
<dbReference type="Gene3D" id="3.60.90.10">
    <property type="entry name" value="S-adenosylmethionine decarboxylase"/>
    <property type="match status" value="1"/>
</dbReference>
<proteinExistence type="predicted"/>
<evidence type="ECO:0000313" key="11">
    <source>
        <dbReference type="Proteomes" id="UP000277579"/>
    </source>
</evidence>
<keyword evidence="6" id="KW-0865">Zymogen</keyword>
<keyword evidence="7" id="KW-0456">Lyase</keyword>
<dbReference type="SUPFAM" id="SSF56276">
    <property type="entry name" value="S-adenosylmethionine decarboxylase"/>
    <property type="match status" value="1"/>
</dbReference>
<evidence type="ECO:0000256" key="2">
    <source>
        <dbReference type="ARBA" id="ARBA00022793"/>
    </source>
</evidence>
<dbReference type="PANTHER" id="PTHR33866">
    <property type="entry name" value="S-ADENOSYLMETHIONINE DECARBOXYLASE PROENZYME"/>
    <property type="match status" value="1"/>
</dbReference>
<dbReference type="GO" id="GO:0008295">
    <property type="term" value="P:spermidine biosynthetic process"/>
    <property type="evidence" value="ECO:0007669"/>
    <property type="project" value="UniProtKB-KW"/>
</dbReference>
<gene>
    <name evidence="10" type="ORF">CLV94_1470</name>
</gene>
<evidence type="ECO:0000256" key="7">
    <source>
        <dbReference type="ARBA" id="ARBA00023239"/>
    </source>
</evidence>
<keyword evidence="4" id="KW-0745">Spermidine biosynthesis</keyword>
<evidence type="ECO:0000256" key="8">
    <source>
        <dbReference type="ARBA" id="ARBA00023270"/>
    </source>
</evidence>
<name>A0A495MMW0_9FLAO</name>
<dbReference type="GO" id="GO:0005829">
    <property type="term" value="C:cytosol"/>
    <property type="evidence" value="ECO:0007669"/>
    <property type="project" value="TreeGrafter"/>
</dbReference>
<organism evidence="10 11">
    <name type="scientific">Flavobacterium endophyticum</name>
    <dbReference type="NCBI Taxonomy" id="1540163"/>
    <lineage>
        <taxon>Bacteria</taxon>
        <taxon>Pseudomonadati</taxon>
        <taxon>Bacteroidota</taxon>
        <taxon>Flavobacteriia</taxon>
        <taxon>Flavobacteriales</taxon>
        <taxon>Flavobacteriaceae</taxon>
        <taxon>Flavobacterium</taxon>
    </lineage>
</organism>